<dbReference type="Proteomes" id="UP000077315">
    <property type="component" value="Unassembled WGS sequence"/>
</dbReference>
<gene>
    <name evidence="1" type="ORF">PHYBLDRAFT_63132</name>
</gene>
<sequence length="428" mass="48900">MKPHYSNVYKQSLYQCQFSPSNEYVAHAVDNRLVIRYNDIDLTIIHVYECPFVIEYVQWSPDSKYILIASPSKAIVHVLSISDTIWRAIFEDHYHGIQRVTWRSDSGGIITAAHGQFQLKMWSLTSKDVLVIKGAKFANKGYMSSPDGKYFAVLETKQGKDHLSIYTPRWTLVKHFKIDTADASNIQWSPNSSYLAVWDNSLYYKILVYRPDGHLYTSYQAPEDGLGIKTVAWNSRSSILAMGGYDHQIRFMTTSDWKVVIRLSHPSTIHQNTVDIYEENSLDQKSLKRPLPLPMTRPDYNIANPSTGIGAFQFSPDGRLFYSIDDSMPTTLWLWNARTLKTEMIVCQLNPIRQVVWHPAVSKLFLVSGEDRLSVVEYSSGQWDITVITVPTGQESSMEQTSGTCVVDGYTLVLFNEFVFERTGKIIQ</sequence>
<dbReference type="Gene3D" id="2.130.10.10">
    <property type="entry name" value="YVTN repeat-like/Quinoprotein amine dehydrogenase"/>
    <property type="match status" value="2"/>
</dbReference>
<dbReference type="GO" id="GO:0005815">
    <property type="term" value="C:microtubule organizing center"/>
    <property type="evidence" value="ECO:0007669"/>
    <property type="project" value="TreeGrafter"/>
</dbReference>
<proteinExistence type="predicted"/>
<dbReference type="VEuPathDB" id="FungiDB:PHYBLDRAFT_63132"/>
<dbReference type="InterPro" id="IPR052778">
    <property type="entry name" value="Centrosome-WD_assoc"/>
</dbReference>
<name>A0A163AYY5_PHYB8</name>
<dbReference type="RefSeq" id="XP_018294701.1">
    <property type="nucleotide sequence ID" value="XM_018441075.1"/>
</dbReference>
<dbReference type="EMBL" id="KV440975">
    <property type="protein sequence ID" value="OAD76661.1"/>
    <property type="molecule type" value="Genomic_DNA"/>
</dbReference>
<accession>A0A163AYY5</accession>
<dbReference type="InParanoid" id="A0A163AYY5"/>
<evidence type="ECO:0008006" key="3">
    <source>
        <dbReference type="Google" id="ProtNLM"/>
    </source>
</evidence>
<dbReference type="GO" id="GO:1990810">
    <property type="term" value="P:microtubule anchoring at mitotic spindle pole body"/>
    <property type="evidence" value="ECO:0007669"/>
    <property type="project" value="TreeGrafter"/>
</dbReference>
<reference evidence="2" key="1">
    <citation type="submission" date="2015-06" db="EMBL/GenBank/DDBJ databases">
        <title>Expansion of signal transduction pathways in fungi by whole-genome duplication.</title>
        <authorList>
            <consortium name="DOE Joint Genome Institute"/>
            <person name="Corrochano L.M."/>
            <person name="Kuo A."/>
            <person name="Marcet-Houben M."/>
            <person name="Polaino S."/>
            <person name="Salamov A."/>
            <person name="Villalobos J.M."/>
            <person name="Alvarez M.I."/>
            <person name="Avalos J."/>
            <person name="Benito E.P."/>
            <person name="Benoit I."/>
            <person name="Burger G."/>
            <person name="Camino L.P."/>
            <person name="Canovas D."/>
            <person name="Cerda-Olmedo E."/>
            <person name="Cheng J.-F."/>
            <person name="Dominguez A."/>
            <person name="Elias M."/>
            <person name="Eslava A.P."/>
            <person name="Glaser F."/>
            <person name="Grimwood J."/>
            <person name="Gutierrez G."/>
            <person name="Heitman J."/>
            <person name="Henrissat B."/>
            <person name="Iturriaga E.A."/>
            <person name="Lang B.F."/>
            <person name="Lavin J.L."/>
            <person name="Lee S."/>
            <person name="Li W."/>
            <person name="Lindquist E."/>
            <person name="Lopez-Garcia S."/>
            <person name="Luque E.M."/>
            <person name="Marcos A.T."/>
            <person name="Martin J."/>
            <person name="McCluskey K."/>
            <person name="Medina H.R."/>
            <person name="Miralles-Duran A."/>
            <person name="Miyazaki A."/>
            <person name="Munoz-Torres E."/>
            <person name="Oguiza J.A."/>
            <person name="Ohm R."/>
            <person name="Olmedo M."/>
            <person name="Orejas M."/>
            <person name="Ortiz-Castellanos L."/>
            <person name="Pisabarro A.G."/>
            <person name="Rodriguez-Romero J."/>
            <person name="Ruiz-Herrera J."/>
            <person name="Ruiz-Vazquez R."/>
            <person name="Sanz C."/>
            <person name="Schackwitz W."/>
            <person name="Schmutz J."/>
            <person name="Shahriari M."/>
            <person name="Shelest E."/>
            <person name="Silva-Franco F."/>
            <person name="Soanes D."/>
            <person name="Syed K."/>
            <person name="Tagua V.G."/>
            <person name="Talbot N.J."/>
            <person name="Thon M."/>
            <person name="De vries R.P."/>
            <person name="Wiebenga A."/>
            <person name="Yadav J.S."/>
            <person name="Braun E.L."/>
            <person name="Baker S."/>
            <person name="Garre V."/>
            <person name="Horwitz B."/>
            <person name="Torres-Martinez S."/>
            <person name="Idnurm A."/>
            <person name="Herrera-Estrella A."/>
            <person name="Gabaldon T."/>
            <person name="Grigoriev I.V."/>
        </authorList>
    </citation>
    <scope>NUCLEOTIDE SEQUENCE [LARGE SCALE GENOMIC DNA]</scope>
    <source>
        <strain evidence="2">NRRL 1555(-)</strain>
    </source>
</reference>
<dbReference type="AlphaFoldDB" id="A0A163AYY5"/>
<dbReference type="SUPFAM" id="SSF82171">
    <property type="entry name" value="DPP6 N-terminal domain-like"/>
    <property type="match status" value="1"/>
</dbReference>
<dbReference type="STRING" id="763407.A0A163AYY5"/>
<dbReference type="SMART" id="SM00320">
    <property type="entry name" value="WD40"/>
    <property type="match status" value="6"/>
</dbReference>
<protein>
    <recommendedName>
        <fullName evidence="3">Anaphase-promoting complex subunit 4 WD40 domain-containing protein</fullName>
    </recommendedName>
</protein>
<dbReference type="GeneID" id="29001981"/>
<dbReference type="GO" id="GO:1990811">
    <property type="term" value="C:MWP complex"/>
    <property type="evidence" value="ECO:0007669"/>
    <property type="project" value="TreeGrafter"/>
</dbReference>
<organism evidence="1 2">
    <name type="scientific">Phycomyces blakesleeanus (strain ATCC 8743b / DSM 1359 / FGSC 10004 / NBRC 33097 / NRRL 1555)</name>
    <dbReference type="NCBI Taxonomy" id="763407"/>
    <lineage>
        <taxon>Eukaryota</taxon>
        <taxon>Fungi</taxon>
        <taxon>Fungi incertae sedis</taxon>
        <taxon>Mucoromycota</taxon>
        <taxon>Mucoromycotina</taxon>
        <taxon>Mucoromycetes</taxon>
        <taxon>Mucorales</taxon>
        <taxon>Phycomycetaceae</taxon>
        <taxon>Phycomyces</taxon>
    </lineage>
</organism>
<dbReference type="InterPro" id="IPR001680">
    <property type="entry name" value="WD40_rpt"/>
</dbReference>
<dbReference type="InterPro" id="IPR015943">
    <property type="entry name" value="WD40/YVTN_repeat-like_dom_sf"/>
</dbReference>
<evidence type="ECO:0000313" key="2">
    <source>
        <dbReference type="Proteomes" id="UP000077315"/>
    </source>
</evidence>
<evidence type="ECO:0000313" key="1">
    <source>
        <dbReference type="EMBL" id="OAD76661.1"/>
    </source>
</evidence>
<dbReference type="PANTHER" id="PTHR16220">
    <property type="entry name" value="WD REPEAT PROTEIN 8-RELATED"/>
    <property type="match status" value="1"/>
</dbReference>
<dbReference type="PANTHER" id="PTHR16220:SF0">
    <property type="entry name" value="WD REPEAT-CONTAINING PROTEIN WRAP73"/>
    <property type="match status" value="1"/>
</dbReference>
<dbReference type="FunCoup" id="A0A163AYY5">
    <property type="interactions" value="115"/>
</dbReference>
<keyword evidence="2" id="KW-1185">Reference proteome</keyword>
<dbReference type="OrthoDB" id="308690at2759"/>